<dbReference type="OrthoDB" id="4150815at2759"/>
<sequence length="196" mass="21468">MSSTTATLPDDAFRSYVLDFLRHVPPAALNNSDAARSELEALTGEFYETSQDINMQELIFALHVRYDLVGLGFFEKAALDEILVRVNKARGKTGTKNRQTTAHQTPTVAQQGPVAPDEVAEDLVGVASQFSAVAPVPADLDPKDLDPAEEEDNSARLDDGPGEDYVVGWRTEFLMTPDGTAMVYRQLQRQRGRGGK</sequence>
<dbReference type="AlphaFoldDB" id="A0A0D2KK52"/>
<dbReference type="Proteomes" id="UP000053411">
    <property type="component" value="Unassembled WGS sequence"/>
</dbReference>
<dbReference type="EMBL" id="KN848075">
    <property type="protein sequence ID" value="KIX96973.1"/>
    <property type="molecule type" value="Genomic_DNA"/>
</dbReference>
<dbReference type="VEuPathDB" id="FungiDB:Z520_07087"/>
<dbReference type="RefSeq" id="XP_016631096.1">
    <property type="nucleotide sequence ID" value="XM_016777586.1"/>
</dbReference>
<accession>A0A0D2KK52</accession>
<feature type="region of interest" description="Disordered" evidence="1">
    <location>
        <begin position="137"/>
        <end position="163"/>
    </location>
</feature>
<keyword evidence="3" id="KW-1185">Reference proteome</keyword>
<evidence type="ECO:0000313" key="3">
    <source>
        <dbReference type="Proteomes" id="UP000053411"/>
    </source>
</evidence>
<name>A0A0D2KK52_9EURO</name>
<protein>
    <submittedName>
        <fullName evidence="2">Uncharacterized protein</fullName>
    </submittedName>
</protein>
<gene>
    <name evidence="2" type="ORF">Z520_07087</name>
</gene>
<proteinExistence type="predicted"/>
<dbReference type="GeneID" id="27712833"/>
<reference evidence="2 3" key="1">
    <citation type="submission" date="2015-01" db="EMBL/GenBank/DDBJ databases">
        <title>The Genome Sequence of Fonsecaea multimorphosa CBS 102226.</title>
        <authorList>
            <consortium name="The Broad Institute Genomics Platform"/>
            <person name="Cuomo C."/>
            <person name="de Hoog S."/>
            <person name="Gorbushina A."/>
            <person name="Stielow B."/>
            <person name="Teixiera M."/>
            <person name="Abouelleil A."/>
            <person name="Chapman S.B."/>
            <person name="Priest M."/>
            <person name="Young S.K."/>
            <person name="Wortman J."/>
            <person name="Nusbaum C."/>
            <person name="Birren B."/>
        </authorList>
    </citation>
    <scope>NUCLEOTIDE SEQUENCE [LARGE SCALE GENOMIC DNA]</scope>
    <source>
        <strain evidence="2 3">CBS 102226</strain>
    </source>
</reference>
<evidence type="ECO:0000256" key="1">
    <source>
        <dbReference type="SAM" id="MobiDB-lite"/>
    </source>
</evidence>
<feature type="compositionally biased region" description="Polar residues" evidence="1">
    <location>
        <begin position="96"/>
        <end position="110"/>
    </location>
</feature>
<feature type="region of interest" description="Disordered" evidence="1">
    <location>
        <begin position="94"/>
        <end position="114"/>
    </location>
</feature>
<evidence type="ECO:0000313" key="2">
    <source>
        <dbReference type="EMBL" id="KIX96973.1"/>
    </source>
</evidence>
<organism evidence="2 3">
    <name type="scientific">Fonsecaea multimorphosa CBS 102226</name>
    <dbReference type="NCBI Taxonomy" id="1442371"/>
    <lineage>
        <taxon>Eukaryota</taxon>
        <taxon>Fungi</taxon>
        <taxon>Dikarya</taxon>
        <taxon>Ascomycota</taxon>
        <taxon>Pezizomycotina</taxon>
        <taxon>Eurotiomycetes</taxon>
        <taxon>Chaetothyriomycetidae</taxon>
        <taxon>Chaetothyriales</taxon>
        <taxon>Herpotrichiellaceae</taxon>
        <taxon>Fonsecaea</taxon>
    </lineage>
</organism>